<dbReference type="PIRSF" id="PIRSF000102">
    <property type="entry name" value="Lac_mal_DH"/>
    <property type="match status" value="1"/>
</dbReference>
<feature type="binding site" evidence="8">
    <location>
        <begin position="136"/>
        <end position="138"/>
    </location>
    <ligand>
        <name>NAD(+)</name>
        <dbReference type="ChEBI" id="CHEBI:57540"/>
    </ligand>
</feature>
<keyword evidence="5 8" id="KW-0560">Oxidoreductase</keyword>
<evidence type="ECO:0000313" key="12">
    <source>
        <dbReference type="EMBL" id="MEQ7154227.1"/>
    </source>
</evidence>
<evidence type="ECO:0000259" key="10">
    <source>
        <dbReference type="Pfam" id="PF00056"/>
    </source>
</evidence>
<dbReference type="Pfam" id="PF02866">
    <property type="entry name" value="Ldh_1_C"/>
    <property type="match status" value="1"/>
</dbReference>
<dbReference type="InterPro" id="IPR015955">
    <property type="entry name" value="Lactate_DH/Glyco_Ohase_4_C"/>
</dbReference>
<comment type="function">
    <text evidence="8">Catalyzes the conversion of lactate to pyruvate.</text>
</comment>
<evidence type="ECO:0000256" key="2">
    <source>
        <dbReference type="ARBA" id="ARBA00004843"/>
    </source>
</evidence>
<dbReference type="InterPro" id="IPR022383">
    <property type="entry name" value="Lactate/malate_DH_C"/>
</dbReference>
<dbReference type="InterPro" id="IPR036291">
    <property type="entry name" value="NAD(P)-bd_dom_sf"/>
</dbReference>
<feature type="binding site" evidence="8">
    <location>
        <position position="119"/>
    </location>
    <ligand>
        <name>NAD(+)</name>
        <dbReference type="ChEBI" id="CHEBI:57540"/>
    </ligand>
</feature>
<dbReference type="EC" id="1.1.1.27" evidence="4 8"/>
<evidence type="ECO:0000259" key="11">
    <source>
        <dbReference type="Pfam" id="PF02866"/>
    </source>
</evidence>
<evidence type="ECO:0000313" key="13">
    <source>
        <dbReference type="Proteomes" id="UP001445732"/>
    </source>
</evidence>
<sequence>MTHSGQAETRHDRKDAPTTDRDRVAIIGAGHVGATAAYALMLRALVREIVLIDSDPAVAEAEAADLSDANALARPGKIWAGTYADAASARIAVLTAGAASHGAESRLTLAGRSADIVSTCVARLVEAGFAGILLVAANPVDLMTLVALRRSGFSAARVIGTGTLLDTSRLKQTLAEYFKIAPGAIEGLVLGEHGDSEVAAFSTVRIGGLTLEQFCKGGPEIDRIDVERDVREAGYEIVMGKGYTSFGVATAIVRICESILRDERTVLPVSTLLTGQYDITDVCLSLPCVLGGGGVERILTPKLEPEEAAALAASGATLKAAIAATLADYATT</sequence>
<dbReference type="InterPro" id="IPR001557">
    <property type="entry name" value="L-lactate/malate_DH"/>
</dbReference>
<reference evidence="12 13" key="1">
    <citation type="submission" date="2024-06" db="EMBL/GenBank/DDBJ databases">
        <title>Brevundimonas sp. C11.</title>
        <authorList>
            <person name="Maltman C."/>
        </authorList>
    </citation>
    <scope>NUCLEOTIDE SEQUENCE [LARGE SCALE GENOMIC DNA]</scope>
    <source>
        <strain evidence="12 13">C11</strain>
    </source>
</reference>
<comment type="catalytic activity">
    <reaction evidence="7 8">
        <text>(S)-lactate + NAD(+) = pyruvate + NADH + H(+)</text>
        <dbReference type="Rhea" id="RHEA:23444"/>
        <dbReference type="ChEBI" id="CHEBI:15361"/>
        <dbReference type="ChEBI" id="CHEBI:15378"/>
        <dbReference type="ChEBI" id="CHEBI:16651"/>
        <dbReference type="ChEBI" id="CHEBI:57540"/>
        <dbReference type="ChEBI" id="CHEBI:57945"/>
        <dbReference type="EC" id="1.1.1.27"/>
    </reaction>
</comment>
<evidence type="ECO:0000256" key="6">
    <source>
        <dbReference type="ARBA" id="ARBA00023027"/>
    </source>
</evidence>
<dbReference type="PANTHER" id="PTHR43128">
    <property type="entry name" value="L-2-HYDROXYCARBOXYLATE DEHYDROGENASE (NAD(P)(+))"/>
    <property type="match status" value="1"/>
</dbReference>
<feature type="binding site" evidence="8">
    <location>
        <begin position="97"/>
        <end position="98"/>
    </location>
    <ligand>
        <name>NAD(+)</name>
        <dbReference type="ChEBI" id="CHEBI:57540"/>
    </ligand>
</feature>
<dbReference type="SUPFAM" id="SSF56327">
    <property type="entry name" value="LDH C-terminal domain-like"/>
    <property type="match status" value="1"/>
</dbReference>
<feature type="binding site" evidence="8">
    <location>
        <begin position="166"/>
        <end position="169"/>
    </location>
    <ligand>
        <name>substrate</name>
    </ligand>
</feature>
<comment type="subunit">
    <text evidence="8">Homotetramer.</text>
</comment>
<feature type="binding site" evidence="8">
    <location>
        <position position="53"/>
    </location>
    <ligand>
        <name>NAD(+)</name>
        <dbReference type="ChEBI" id="CHEBI:57540"/>
    </ligand>
</feature>
<feature type="binding site" evidence="8">
    <location>
        <position position="83"/>
    </location>
    <ligand>
        <name>NAD(+)</name>
        <dbReference type="ChEBI" id="CHEBI:57540"/>
    </ligand>
</feature>
<keyword evidence="6 8" id="KW-0520">NAD</keyword>
<comment type="pathway">
    <text evidence="2 8">Fermentation; pyruvate fermentation to lactate; (S)-lactate from pyruvate: step 1/1.</text>
</comment>
<evidence type="ECO:0000256" key="4">
    <source>
        <dbReference type="ARBA" id="ARBA00012967"/>
    </source>
</evidence>
<dbReference type="Proteomes" id="UP001445732">
    <property type="component" value="Unassembled WGS sequence"/>
</dbReference>
<dbReference type="PANTHER" id="PTHR43128:SF16">
    <property type="entry name" value="L-LACTATE DEHYDROGENASE"/>
    <property type="match status" value="1"/>
</dbReference>
<proteinExistence type="inferred from homology"/>
<feature type="region of interest" description="Disordered" evidence="9">
    <location>
        <begin position="1"/>
        <end position="21"/>
    </location>
</feature>
<feature type="binding site" evidence="8">
    <location>
        <position position="106"/>
    </location>
    <ligand>
        <name>substrate</name>
    </ligand>
</feature>
<dbReference type="Pfam" id="PF00056">
    <property type="entry name" value="Ldh_1_N"/>
    <property type="match status" value="1"/>
</dbReference>
<feature type="domain" description="Lactate/malate dehydrogenase C-terminal" evidence="11">
    <location>
        <begin position="163"/>
        <end position="325"/>
    </location>
</feature>
<feature type="domain" description="Lactate/malate dehydrogenase N-terminal" evidence="10">
    <location>
        <begin position="23"/>
        <end position="160"/>
    </location>
</feature>
<evidence type="ECO:0000256" key="7">
    <source>
        <dbReference type="ARBA" id="ARBA00049258"/>
    </source>
</evidence>
<dbReference type="GO" id="GO:0004459">
    <property type="term" value="F:L-lactate dehydrogenase (NAD+) activity"/>
    <property type="evidence" value="ECO:0007669"/>
    <property type="project" value="UniProtKB-EC"/>
</dbReference>
<evidence type="ECO:0000256" key="5">
    <source>
        <dbReference type="ARBA" id="ARBA00023002"/>
    </source>
</evidence>
<dbReference type="HAMAP" id="MF_00488">
    <property type="entry name" value="Lactate_dehydrog"/>
    <property type="match status" value="1"/>
</dbReference>
<feature type="binding site" evidence="8">
    <location>
        <position position="32"/>
    </location>
    <ligand>
        <name>NAD(+)</name>
        <dbReference type="ChEBI" id="CHEBI:57540"/>
    </ligand>
</feature>
<feature type="compositionally biased region" description="Basic and acidic residues" evidence="9">
    <location>
        <begin position="8"/>
        <end position="21"/>
    </location>
</feature>
<gene>
    <name evidence="8" type="primary">ldh</name>
    <name evidence="12" type="ORF">ABN401_03255</name>
</gene>
<feature type="binding site" evidence="8">
    <location>
        <position position="161"/>
    </location>
    <ligand>
        <name>NAD(+)</name>
        <dbReference type="ChEBI" id="CHEBI:57540"/>
    </ligand>
</feature>
<comment type="function">
    <text evidence="1">Catalyzes the reversible oxidation of malate to oxaloacetate.</text>
</comment>
<evidence type="ECO:0000256" key="1">
    <source>
        <dbReference type="ARBA" id="ARBA00003966"/>
    </source>
</evidence>
<keyword evidence="8" id="KW-0597">Phosphoprotein</keyword>
<evidence type="ECO:0000256" key="8">
    <source>
        <dbReference type="HAMAP-Rule" id="MF_00488"/>
    </source>
</evidence>
<dbReference type="Gene3D" id="3.40.50.720">
    <property type="entry name" value="NAD(P)-binding Rossmann-like Domain"/>
    <property type="match status" value="1"/>
</dbReference>
<organism evidence="12 13">
    <name type="scientific">Brevundimonas aurifodinae</name>
    <dbReference type="NCBI Taxonomy" id="1508312"/>
    <lineage>
        <taxon>Bacteria</taxon>
        <taxon>Pseudomonadati</taxon>
        <taxon>Pseudomonadota</taxon>
        <taxon>Alphaproteobacteria</taxon>
        <taxon>Caulobacterales</taxon>
        <taxon>Caulobacteraceae</taxon>
        <taxon>Brevundimonas</taxon>
    </lineage>
</organism>
<comment type="similarity">
    <text evidence="3 8">Belongs to the LDH/MDH superfamily. LDH family.</text>
</comment>
<accession>A0ABV1NK63</accession>
<protein>
    <recommendedName>
        <fullName evidence="4 8">L-lactate dehydrogenase</fullName>
        <shortName evidence="8">L-LDH</shortName>
        <ecNumber evidence="4 8">1.1.1.27</ecNumber>
    </recommendedName>
</protein>
<dbReference type="NCBIfam" id="TIGR01771">
    <property type="entry name" value="L-LDH-NAD"/>
    <property type="match status" value="1"/>
</dbReference>
<comment type="caution">
    <text evidence="12">The sequence shown here is derived from an EMBL/GenBank/DDBJ whole genome shotgun (WGS) entry which is preliminary data.</text>
</comment>
<comment type="subcellular location">
    <subcellularLocation>
        <location evidence="8">Cytoplasm</location>
    </subcellularLocation>
</comment>
<comment type="caution">
    <text evidence="8">Lacks conserved residue(s) required for the propagation of feature annotation.</text>
</comment>
<evidence type="ECO:0000256" key="9">
    <source>
        <dbReference type="SAM" id="MobiDB-lite"/>
    </source>
</evidence>
<dbReference type="Gene3D" id="3.90.110.10">
    <property type="entry name" value="Lactate dehydrogenase/glycoside hydrolase, family 4, C-terminal"/>
    <property type="match status" value="1"/>
</dbReference>
<keyword evidence="13" id="KW-1185">Reference proteome</keyword>
<feature type="binding site" evidence="8">
    <location>
        <position position="244"/>
    </location>
    <ligand>
        <name>substrate</name>
    </ligand>
</feature>
<dbReference type="PROSITE" id="PS00064">
    <property type="entry name" value="L_LDH"/>
    <property type="match status" value="1"/>
</dbReference>
<feature type="active site" description="Proton acceptor" evidence="8">
    <location>
        <position position="193"/>
    </location>
</feature>
<evidence type="ECO:0000256" key="3">
    <source>
        <dbReference type="ARBA" id="ARBA00006054"/>
    </source>
</evidence>
<feature type="binding site" evidence="8">
    <location>
        <begin position="138"/>
        <end position="141"/>
    </location>
    <ligand>
        <name>substrate</name>
    </ligand>
</feature>
<dbReference type="SUPFAM" id="SSF51735">
    <property type="entry name" value="NAD(P)-binding Rossmann-fold domains"/>
    <property type="match status" value="1"/>
</dbReference>
<keyword evidence="8" id="KW-0963">Cytoplasm</keyword>
<dbReference type="PRINTS" id="PR00086">
    <property type="entry name" value="LLDHDRGNASE"/>
</dbReference>
<dbReference type="InterPro" id="IPR001236">
    <property type="entry name" value="Lactate/malate_DH_N"/>
</dbReference>
<dbReference type="InterPro" id="IPR018177">
    <property type="entry name" value="L-lactate_DH_AS"/>
</dbReference>
<name>A0ABV1NK63_9CAUL</name>
<dbReference type="EMBL" id="JBEGDD010000002">
    <property type="protein sequence ID" value="MEQ7154227.1"/>
    <property type="molecule type" value="Genomic_DNA"/>
</dbReference>
<dbReference type="InterPro" id="IPR011304">
    <property type="entry name" value="L-lactate_DH"/>
</dbReference>
<feature type="modified residue" description="Phosphotyrosine" evidence="8">
    <location>
        <position position="235"/>
    </location>
</feature>
<dbReference type="RefSeq" id="WP_349683402.1">
    <property type="nucleotide sequence ID" value="NZ_JBEGDD010000002.1"/>
</dbReference>